<sequence length="460" mass="49903">MWEGVAAALRLAGGAALPDALDTGDPAAWLELDEGVRAVEWYRPPDAGADRERWAGERALLTALAAGDPLSDARLALALCHRDGRVRHRALSRVAGRPALLPLVVVRCTDWAEPVRARARDRLTEALDAVTAAPLAPLIRRLGDRHRGDFALALLGDVLRRAPRERLAPLLASGDRAVRRFAYGLAVEEGFLSPAELARAAARDDDAVVRTRCADAALTAVTHDTAAEVLDALLGARNPQARSAGVTALRRLGRPDRAVDFLADRSALVRACARYVLRQHGTDPVPWYRARCAEAADPLLPPGAVIGLAECGTRADAALLWPLLDHPAPGVRARAVAGLRTLDVTDVRRMWRMLDDPAPGVVREATLALLPSAARLPEQELVRRLDPERPRWERVSAWRLLHAHGEVVRLRAAVTLLGGPDERLRTRAAAVVRRALRWGARTQSEAEVARLLARGRSLLG</sequence>
<dbReference type="SUPFAM" id="SSF48371">
    <property type="entry name" value="ARM repeat"/>
    <property type="match status" value="1"/>
</dbReference>
<dbReference type="Proteomes" id="UP000663908">
    <property type="component" value="Chromosome"/>
</dbReference>
<organism evidence="1 2">
    <name type="scientific">Streptomyces cyanogenus</name>
    <dbReference type="NCBI Taxonomy" id="80860"/>
    <lineage>
        <taxon>Bacteria</taxon>
        <taxon>Bacillati</taxon>
        <taxon>Actinomycetota</taxon>
        <taxon>Actinomycetes</taxon>
        <taxon>Kitasatosporales</taxon>
        <taxon>Streptomycetaceae</taxon>
        <taxon>Streptomyces</taxon>
    </lineage>
</organism>
<dbReference type="EMBL" id="CP071839">
    <property type="protein sequence ID" value="QTD98097.1"/>
    <property type="molecule type" value="Genomic_DNA"/>
</dbReference>
<evidence type="ECO:0000313" key="2">
    <source>
        <dbReference type="Proteomes" id="UP000663908"/>
    </source>
</evidence>
<protein>
    <submittedName>
        <fullName evidence="1">Uncharacterized protein</fullName>
    </submittedName>
</protein>
<dbReference type="InterPro" id="IPR016024">
    <property type="entry name" value="ARM-type_fold"/>
</dbReference>
<reference evidence="1 2" key="1">
    <citation type="submission" date="2021-03" db="EMBL/GenBank/DDBJ databases">
        <title>Complete genome sequence of Streptomyces cyanogenus S136, producer of anticancer angucycline landomycin A.</title>
        <authorList>
            <person name="Hrab P."/>
            <person name="Ruckert C."/>
            <person name="Busche T."/>
            <person name="Ostash I."/>
            <person name="Kalinowski J."/>
            <person name="Fedorenko V."/>
            <person name="Yushchuk O."/>
            <person name="Ostash B."/>
        </authorList>
    </citation>
    <scope>NUCLEOTIDE SEQUENCE [LARGE SCALE GENOMIC DNA]</scope>
    <source>
        <strain evidence="1 2">S136</strain>
    </source>
</reference>
<evidence type="ECO:0000313" key="1">
    <source>
        <dbReference type="EMBL" id="QTD98097.1"/>
    </source>
</evidence>
<dbReference type="RefSeq" id="WP_208031862.1">
    <property type="nucleotide sequence ID" value="NZ_CP071839.1"/>
</dbReference>
<accession>A0ABX7TNX5</accession>
<dbReference type="InterPro" id="IPR011989">
    <property type="entry name" value="ARM-like"/>
</dbReference>
<keyword evidence="2" id="KW-1185">Reference proteome</keyword>
<proteinExistence type="predicted"/>
<dbReference type="Gene3D" id="1.25.10.10">
    <property type="entry name" value="Leucine-rich Repeat Variant"/>
    <property type="match status" value="1"/>
</dbReference>
<name>A0ABX7TNX5_STRCY</name>
<gene>
    <name evidence="1" type="ORF">S1361_12115</name>
</gene>